<name>A0ABV8KHA4_9ACTN</name>
<proteinExistence type="predicted"/>
<protein>
    <submittedName>
        <fullName evidence="4">Uncharacterized protein</fullName>
    </submittedName>
</protein>
<feature type="transmembrane region" description="Helical" evidence="2">
    <location>
        <begin position="227"/>
        <end position="249"/>
    </location>
</feature>
<keyword evidence="2" id="KW-1133">Transmembrane helix</keyword>
<evidence type="ECO:0000313" key="4">
    <source>
        <dbReference type="EMBL" id="MFC4105408.1"/>
    </source>
</evidence>
<reference evidence="5" key="1">
    <citation type="journal article" date="2019" name="Int. J. Syst. Evol. Microbiol.">
        <title>The Global Catalogue of Microorganisms (GCM) 10K type strain sequencing project: providing services to taxonomists for standard genome sequencing and annotation.</title>
        <authorList>
            <consortium name="The Broad Institute Genomics Platform"/>
            <consortium name="The Broad Institute Genome Sequencing Center for Infectious Disease"/>
            <person name="Wu L."/>
            <person name="Ma J."/>
        </authorList>
    </citation>
    <scope>NUCLEOTIDE SEQUENCE [LARGE SCALE GENOMIC DNA]</scope>
    <source>
        <strain evidence="5">2902at01</strain>
    </source>
</reference>
<comment type="caution">
    <text evidence="4">The sequence shown here is derived from an EMBL/GenBank/DDBJ whole genome shotgun (WGS) entry which is preliminary data.</text>
</comment>
<evidence type="ECO:0000313" key="5">
    <source>
        <dbReference type="Proteomes" id="UP001595868"/>
    </source>
</evidence>
<keyword evidence="2" id="KW-0812">Transmembrane</keyword>
<sequence>MRAWRVPVRLGAVLICLTGYGLLAAAPAVAAPGFDTALTELPGRFTPGDRPATVTAVVSKQSGNANDCLKVRWSMVVRVEGLRLDQVGVDRIEDSGSFPFEVRIEGDAARLTDRQFDPGTLCRNQTVTARYQIAVAKEVTDGKITLEVQALDERSRVLARQSASREVISERAQPPAATAAPSAAPSPTESVEPAPTEEPSAEATVGPAAGTGGGTGRADRASASGGIGAVQIAFLIGGLLVFLGAGLLLRLRRLVKPVDEVAAVAAGAPPSWMQAPPRRGRRGTARMRR</sequence>
<evidence type="ECO:0000256" key="3">
    <source>
        <dbReference type="SAM" id="SignalP"/>
    </source>
</evidence>
<evidence type="ECO:0000256" key="1">
    <source>
        <dbReference type="SAM" id="MobiDB-lite"/>
    </source>
</evidence>
<gene>
    <name evidence="4" type="ORF">ACFOX0_05565</name>
</gene>
<keyword evidence="5" id="KW-1185">Reference proteome</keyword>
<organism evidence="4 5">
    <name type="scientific">Micromonospora zhanjiangensis</name>
    <dbReference type="NCBI Taxonomy" id="1522057"/>
    <lineage>
        <taxon>Bacteria</taxon>
        <taxon>Bacillati</taxon>
        <taxon>Actinomycetota</taxon>
        <taxon>Actinomycetes</taxon>
        <taxon>Micromonosporales</taxon>
        <taxon>Micromonosporaceae</taxon>
        <taxon>Micromonospora</taxon>
    </lineage>
</organism>
<evidence type="ECO:0000256" key="2">
    <source>
        <dbReference type="SAM" id="Phobius"/>
    </source>
</evidence>
<dbReference type="EMBL" id="JBHSBN010000002">
    <property type="protein sequence ID" value="MFC4105408.1"/>
    <property type="molecule type" value="Genomic_DNA"/>
</dbReference>
<feature type="compositionally biased region" description="Low complexity" evidence="1">
    <location>
        <begin position="174"/>
        <end position="208"/>
    </location>
</feature>
<keyword evidence="3" id="KW-0732">Signal</keyword>
<keyword evidence="2" id="KW-0472">Membrane</keyword>
<dbReference type="Proteomes" id="UP001595868">
    <property type="component" value="Unassembled WGS sequence"/>
</dbReference>
<feature type="region of interest" description="Disordered" evidence="1">
    <location>
        <begin position="165"/>
        <end position="222"/>
    </location>
</feature>
<feature type="signal peptide" evidence="3">
    <location>
        <begin position="1"/>
        <end position="30"/>
    </location>
</feature>
<dbReference type="RefSeq" id="WP_377542447.1">
    <property type="nucleotide sequence ID" value="NZ_JBHSBN010000002.1"/>
</dbReference>
<accession>A0ABV8KHA4</accession>
<feature type="chain" id="PRO_5045534570" evidence="3">
    <location>
        <begin position="31"/>
        <end position="289"/>
    </location>
</feature>